<feature type="transmembrane region" description="Helical" evidence="1">
    <location>
        <begin position="97"/>
        <end position="117"/>
    </location>
</feature>
<dbReference type="RefSeq" id="WP_381420542.1">
    <property type="nucleotide sequence ID" value="NZ_JBHSDH010000005.1"/>
</dbReference>
<keyword evidence="1" id="KW-0812">Transmembrane</keyword>
<protein>
    <recommendedName>
        <fullName evidence="4">DUF2946 domain-containing protein</fullName>
    </recommendedName>
</protein>
<keyword evidence="1" id="KW-0472">Membrane</keyword>
<dbReference type="Proteomes" id="UP001595887">
    <property type="component" value="Unassembled WGS sequence"/>
</dbReference>
<keyword evidence="1" id="KW-1133">Transmembrane helix</keyword>
<evidence type="ECO:0008006" key="4">
    <source>
        <dbReference type="Google" id="ProtNLM"/>
    </source>
</evidence>
<evidence type="ECO:0000256" key="1">
    <source>
        <dbReference type="SAM" id="Phobius"/>
    </source>
</evidence>
<sequence length="135" mass="14508">MQMVRLLIRRQPFMLALLLIAALAFKALVPQGYMLRGGDSEMTLSLMLCDPTDGSGKQIEIPLKKDTGTDQHKGDAASQPCAFAGISHAAMDRVDPILLAISMAFMALLGLILPLRLPALLAGQYRPPARAPPLS</sequence>
<keyword evidence="3" id="KW-1185">Reference proteome</keyword>
<evidence type="ECO:0000313" key="2">
    <source>
        <dbReference type="EMBL" id="MFC4290947.1"/>
    </source>
</evidence>
<name>A0ABV8RDD6_9SPHN</name>
<organism evidence="2 3">
    <name type="scientific">Sphingorhabdus arenilitoris</name>
    <dbReference type="NCBI Taxonomy" id="1490041"/>
    <lineage>
        <taxon>Bacteria</taxon>
        <taxon>Pseudomonadati</taxon>
        <taxon>Pseudomonadota</taxon>
        <taxon>Alphaproteobacteria</taxon>
        <taxon>Sphingomonadales</taxon>
        <taxon>Sphingomonadaceae</taxon>
        <taxon>Sphingorhabdus</taxon>
    </lineage>
</organism>
<evidence type="ECO:0000313" key="3">
    <source>
        <dbReference type="Proteomes" id="UP001595887"/>
    </source>
</evidence>
<proteinExistence type="predicted"/>
<gene>
    <name evidence="2" type="ORF">ACFOWX_00770</name>
</gene>
<comment type="caution">
    <text evidence="2">The sequence shown here is derived from an EMBL/GenBank/DDBJ whole genome shotgun (WGS) entry which is preliminary data.</text>
</comment>
<reference evidence="3" key="1">
    <citation type="journal article" date="2019" name="Int. J. Syst. Evol. Microbiol.">
        <title>The Global Catalogue of Microorganisms (GCM) 10K type strain sequencing project: providing services to taxonomists for standard genome sequencing and annotation.</title>
        <authorList>
            <consortium name="The Broad Institute Genomics Platform"/>
            <consortium name="The Broad Institute Genome Sequencing Center for Infectious Disease"/>
            <person name="Wu L."/>
            <person name="Ma J."/>
        </authorList>
    </citation>
    <scope>NUCLEOTIDE SEQUENCE [LARGE SCALE GENOMIC DNA]</scope>
    <source>
        <strain evidence="3">CECT 8531</strain>
    </source>
</reference>
<dbReference type="EMBL" id="JBHSDH010000005">
    <property type="protein sequence ID" value="MFC4290947.1"/>
    <property type="molecule type" value="Genomic_DNA"/>
</dbReference>
<accession>A0ABV8RDD6</accession>